<evidence type="ECO:0000259" key="1">
    <source>
        <dbReference type="Pfam" id="PF22526"/>
    </source>
</evidence>
<accession>A0A2D0KPZ2</accession>
<protein>
    <recommendedName>
        <fullName evidence="1">DUF7000 domain-containing protein</fullName>
    </recommendedName>
</protein>
<dbReference type="RefSeq" id="WP_211284307.1">
    <property type="nucleotide sequence ID" value="NZ_CAWNRH010000068.1"/>
</dbReference>
<gene>
    <name evidence="2" type="ORF">Xsto_02036</name>
</gene>
<reference evidence="2 3" key="1">
    <citation type="journal article" date="2017" name="Nat. Microbiol.">
        <title>Natural product diversity associated with the nematode symbionts Photorhabdus and Xenorhabdus.</title>
        <authorList>
            <person name="Tobias N.J."/>
            <person name="Wolff H."/>
            <person name="Djahanschiri B."/>
            <person name="Grundmann F."/>
            <person name="Kronenwerth M."/>
            <person name="Shi Y.M."/>
            <person name="Simonyi S."/>
            <person name="Grun P."/>
            <person name="Shapiro-Ilan D."/>
            <person name="Pidot S.J."/>
            <person name="Stinear T.P."/>
            <person name="Ebersberger I."/>
            <person name="Bode H.B."/>
        </authorList>
    </citation>
    <scope>NUCLEOTIDE SEQUENCE [LARGE SCALE GENOMIC DNA]</scope>
    <source>
        <strain evidence="2 3">DSM 17904</strain>
    </source>
</reference>
<dbReference type="InterPro" id="IPR054269">
    <property type="entry name" value="DUF7000"/>
</dbReference>
<dbReference type="Proteomes" id="UP000222366">
    <property type="component" value="Unassembled WGS sequence"/>
</dbReference>
<evidence type="ECO:0000313" key="2">
    <source>
        <dbReference type="EMBL" id="PHM65458.1"/>
    </source>
</evidence>
<comment type="caution">
    <text evidence="2">The sequence shown here is derived from an EMBL/GenBank/DDBJ whole genome shotgun (WGS) entry which is preliminary data.</text>
</comment>
<organism evidence="2 3">
    <name type="scientific">Xenorhabdus stockiae</name>
    <dbReference type="NCBI Taxonomy" id="351614"/>
    <lineage>
        <taxon>Bacteria</taxon>
        <taxon>Pseudomonadati</taxon>
        <taxon>Pseudomonadota</taxon>
        <taxon>Gammaproteobacteria</taxon>
        <taxon>Enterobacterales</taxon>
        <taxon>Morganellaceae</taxon>
        <taxon>Xenorhabdus</taxon>
    </lineage>
</organism>
<name>A0A2D0KPZ2_9GAMM</name>
<evidence type="ECO:0000313" key="3">
    <source>
        <dbReference type="Proteomes" id="UP000222366"/>
    </source>
</evidence>
<keyword evidence="3" id="KW-1185">Reference proteome</keyword>
<dbReference type="Pfam" id="PF22526">
    <property type="entry name" value="DUF7000"/>
    <property type="match status" value="1"/>
</dbReference>
<sequence length="189" mass="22150">MIDDNKQQILYTSSVTDIISDIQDVDKCISVYKTQLEQGDIQKAYHYLLRYMMHLKAYLTNNLADKFSFGNVSPGYLDFTYFSFFDDYLRERKLRFGIVLNHKALRFELWLMGKNATIQKAYWNTLKNSSWNAERTEMPQYSVLEAVLVESPDFTNVALLTVRIKEEALRISEAVLDNLRVFEVDDKPC</sequence>
<feature type="domain" description="DUF7000" evidence="1">
    <location>
        <begin position="26"/>
        <end position="177"/>
    </location>
</feature>
<dbReference type="EMBL" id="NJAJ01000016">
    <property type="protein sequence ID" value="PHM65458.1"/>
    <property type="molecule type" value="Genomic_DNA"/>
</dbReference>
<dbReference type="AlphaFoldDB" id="A0A2D0KPZ2"/>
<proteinExistence type="predicted"/>